<dbReference type="Pfam" id="PF13181">
    <property type="entry name" value="TPR_8"/>
    <property type="match status" value="1"/>
</dbReference>
<evidence type="ECO:0000313" key="1">
    <source>
        <dbReference type="EMBL" id="OCS86748.1"/>
    </source>
</evidence>
<dbReference type="Gene3D" id="1.25.40.10">
    <property type="entry name" value="Tetratricopeptide repeat domain"/>
    <property type="match status" value="1"/>
</dbReference>
<dbReference type="AlphaFoldDB" id="A0A1C0YHT0"/>
<proteinExistence type="predicted"/>
<protein>
    <submittedName>
        <fullName evidence="1">Uncharacterized protein</fullName>
    </submittedName>
</protein>
<dbReference type="OrthoDB" id="1652507at2"/>
<accession>A0A1C0YHT0</accession>
<dbReference type="Proteomes" id="UP000093199">
    <property type="component" value="Unassembled WGS sequence"/>
</dbReference>
<dbReference type="InterPro" id="IPR011990">
    <property type="entry name" value="TPR-like_helical_dom_sf"/>
</dbReference>
<dbReference type="InterPro" id="IPR019734">
    <property type="entry name" value="TPR_rpt"/>
</dbReference>
<reference evidence="1 2" key="1">
    <citation type="submission" date="2016-07" db="EMBL/GenBank/DDBJ databases">
        <title>Caryophanon tenue genome sequencing.</title>
        <authorList>
            <person name="Verma A."/>
            <person name="Pal Y."/>
            <person name="Krishnamurthi S."/>
        </authorList>
    </citation>
    <scope>NUCLEOTIDE SEQUENCE [LARGE SCALE GENOMIC DNA]</scope>
    <source>
        <strain evidence="1 2">DSM 14152</strain>
    </source>
</reference>
<evidence type="ECO:0000313" key="2">
    <source>
        <dbReference type="Proteomes" id="UP000093199"/>
    </source>
</evidence>
<dbReference type="RefSeq" id="WP_066544329.1">
    <property type="nucleotide sequence ID" value="NZ_MASJ01000008.1"/>
</dbReference>
<comment type="caution">
    <text evidence="1">The sequence shown here is derived from an EMBL/GenBank/DDBJ whole genome shotgun (WGS) entry which is preliminary data.</text>
</comment>
<keyword evidence="2" id="KW-1185">Reference proteome</keyword>
<dbReference type="SUPFAM" id="SSF48452">
    <property type="entry name" value="TPR-like"/>
    <property type="match status" value="1"/>
</dbReference>
<dbReference type="EMBL" id="MASJ01000008">
    <property type="protein sequence ID" value="OCS86748.1"/>
    <property type="molecule type" value="Genomic_DNA"/>
</dbReference>
<gene>
    <name evidence="1" type="ORF">A6M13_12365</name>
</gene>
<name>A0A1C0YHT0_9BACL</name>
<organism evidence="1 2">
    <name type="scientific">Caryophanon tenue</name>
    <dbReference type="NCBI Taxonomy" id="33978"/>
    <lineage>
        <taxon>Bacteria</taxon>
        <taxon>Bacillati</taxon>
        <taxon>Bacillota</taxon>
        <taxon>Bacilli</taxon>
        <taxon>Bacillales</taxon>
        <taxon>Caryophanaceae</taxon>
        <taxon>Caryophanon</taxon>
    </lineage>
</organism>
<sequence length="181" mass="21160">MKTIDQIFTRMASTTYFDESNFLREQTTQPQVIEQCLTQLSQLHYESVTDFYAITANVAYAYHLLNEPAKAIQYYEKAMQVLIDGDAPLCGTYIRLADVQMYDGQYEAAKCSLLRAQRLLQQYGHQEYEQVLFEQLAKLYWLQHSFEDAHAFVEKVLLLQHRTQSLLTQTILRHTASLRYA</sequence>